<dbReference type="Pfam" id="PF13505">
    <property type="entry name" value="OMP_b-brl"/>
    <property type="match status" value="1"/>
</dbReference>
<evidence type="ECO:0000256" key="2">
    <source>
        <dbReference type="SAM" id="SignalP"/>
    </source>
</evidence>
<evidence type="ECO:0000313" key="4">
    <source>
        <dbReference type="EMBL" id="MFD1328224.1"/>
    </source>
</evidence>
<sequence length="281" mass="29696">MRMLMSTALAAVIASSSAYAADLYQAAPAPIAPVEPVVSASGWYLRGDVGYGWTDMRGASYYQGGPGGFKADFDDTDLDDGFILGGGVGYQWNDYFRTDVTLDYLFDTDFKGSTSGSCGVAANCVSTDRASMSALSLLVNAYVDLGTYGGVAGGFGGVTPYVGAGIGATRVNWGNLRNTSCDVNDPGSCDPTIKHDGEDSWRFTYALMAGASVDLTCNWAADAGYRFRQVAGGDMFGYAMNGGPGDDDGFYIHEARLGLRYSFNSCEVPYVPPPVEPAVYK</sequence>
<dbReference type="Gene3D" id="2.40.160.20">
    <property type="match status" value="1"/>
</dbReference>
<evidence type="ECO:0000313" key="5">
    <source>
        <dbReference type="Proteomes" id="UP001597173"/>
    </source>
</evidence>
<name>A0ABW3YWC4_MYCRA</name>
<evidence type="ECO:0000259" key="3">
    <source>
        <dbReference type="Pfam" id="PF13505"/>
    </source>
</evidence>
<accession>A0ABW3YWC4</accession>
<dbReference type="SUPFAM" id="SSF56925">
    <property type="entry name" value="OMPA-like"/>
    <property type="match status" value="1"/>
</dbReference>
<protein>
    <submittedName>
        <fullName evidence="4">Outer membrane protein</fullName>
    </submittedName>
</protein>
<dbReference type="EMBL" id="JBHTNF010000004">
    <property type="protein sequence ID" value="MFD1328224.1"/>
    <property type="molecule type" value="Genomic_DNA"/>
</dbReference>
<feature type="domain" description="Outer membrane protein beta-barrel" evidence="3">
    <location>
        <begin position="10"/>
        <end position="263"/>
    </location>
</feature>
<dbReference type="InterPro" id="IPR027385">
    <property type="entry name" value="Beta-barrel_OMP"/>
</dbReference>
<organism evidence="4 5">
    <name type="scientific">Mycoplana ramosa</name>
    <name type="common">Mycoplana bullata</name>
    <dbReference type="NCBI Taxonomy" id="40837"/>
    <lineage>
        <taxon>Bacteria</taxon>
        <taxon>Pseudomonadati</taxon>
        <taxon>Pseudomonadota</taxon>
        <taxon>Alphaproteobacteria</taxon>
        <taxon>Hyphomicrobiales</taxon>
        <taxon>Rhizobiaceae</taxon>
        <taxon>Mycoplana</taxon>
    </lineage>
</organism>
<comment type="caution">
    <text evidence="4">The sequence shown here is derived from an EMBL/GenBank/DDBJ whole genome shotgun (WGS) entry which is preliminary data.</text>
</comment>
<reference evidence="5" key="1">
    <citation type="journal article" date="2019" name="Int. J. Syst. Evol. Microbiol.">
        <title>The Global Catalogue of Microorganisms (GCM) 10K type strain sequencing project: providing services to taxonomists for standard genome sequencing and annotation.</title>
        <authorList>
            <consortium name="The Broad Institute Genomics Platform"/>
            <consortium name="The Broad Institute Genome Sequencing Center for Infectious Disease"/>
            <person name="Wu L."/>
            <person name="Ma J."/>
        </authorList>
    </citation>
    <scope>NUCLEOTIDE SEQUENCE [LARGE SCALE GENOMIC DNA]</scope>
    <source>
        <strain evidence="5">CCUG 55609</strain>
    </source>
</reference>
<dbReference type="InterPro" id="IPR011250">
    <property type="entry name" value="OMP/PagP_B-barrel"/>
</dbReference>
<feature type="signal peptide" evidence="2">
    <location>
        <begin position="1"/>
        <end position="20"/>
    </location>
</feature>
<proteinExistence type="predicted"/>
<dbReference type="RefSeq" id="WP_374837847.1">
    <property type="nucleotide sequence ID" value="NZ_JBHEEW010000005.1"/>
</dbReference>
<dbReference type="Proteomes" id="UP001597173">
    <property type="component" value="Unassembled WGS sequence"/>
</dbReference>
<keyword evidence="5" id="KW-1185">Reference proteome</keyword>
<feature type="chain" id="PRO_5045221929" evidence="2">
    <location>
        <begin position="21"/>
        <end position="281"/>
    </location>
</feature>
<gene>
    <name evidence="4" type="ORF">ACFQ33_10000</name>
</gene>
<evidence type="ECO:0000256" key="1">
    <source>
        <dbReference type="ARBA" id="ARBA00022729"/>
    </source>
</evidence>
<keyword evidence="1 2" id="KW-0732">Signal</keyword>